<dbReference type="Proteomes" id="UP000827284">
    <property type="component" value="Unassembled WGS sequence"/>
</dbReference>
<comment type="caution">
    <text evidence="2">The sequence shown here is derived from an EMBL/GenBank/DDBJ whole genome shotgun (WGS) entry which is preliminary data.</text>
</comment>
<proteinExistence type="predicted"/>
<reference evidence="2" key="1">
    <citation type="submission" date="2021-11" db="EMBL/GenBank/DDBJ databases">
        <authorList>
            <person name="Herlambang A."/>
            <person name="Guo Y."/>
            <person name="Takashima Y."/>
            <person name="Nishizawa T."/>
        </authorList>
    </citation>
    <scope>NUCLEOTIDE SEQUENCE</scope>
    <source>
        <strain evidence="2">E1425</strain>
    </source>
</reference>
<feature type="compositionally biased region" description="Polar residues" evidence="1">
    <location>
        <begin position="21"/>
        <end position="48"/>
    </location>
</feature>
<protein>
    <submittedName>
        <fullName evidence="2">Uncharacterized protein</fullName>
    </submittedName>
</protein>
<dbReference type="EMBL" id="BQFW01000008">
    <property type="protein sequence ID" value="GJJ74132.1"/>
    <property type="molecule type" value="Genomic_DNA"/>
</dbReference>
<accession>A0A9P3HD25</accession>
<evidence type="ECO:0000313" key="2">
    <source>
        <dbReference type="EMBL" id="GJJ74132.1"/>
    </source>
</evidence>
<dbReference type="AlphaFoldDB" id="A0A9P3HD25"/>
<evidence type="ECO:0000256" key="1">
    <source>
        <dbReference type="SAM" id="MobiDB-lite"/>
    </source>
</evidence>
<organism evidence="2 3">
    <name type="scientific">Entomortierella parvispora</name>
    <dbReference type="NCBI Taxonomy" id="205924"/>
    <lineage>
        <taxon>Eukaryota</taxon>
        <taxon>Fungi</taxon>
        <taxon>Fungi incertae sedis</taxon>
        <taxon>Mucoromycota</taxon>
        <taxon>Mortierellomycotina</taxon>
        <taxon>Mortierellomycetes</taxon>
        <taxon>Mortierellales</taxon>
        <taxon>Mortierellaceae</taxon>
        <taxon>Entomortierella</taxon>
    </lineage>
</organism>
<feature type="region of interest" description="Disordered" evidence="1">
    <location>
        <begin position="1"/>
        <end position="48"/>
    </location>
</feature>
<name>A0A9P3HD25_9FUNG</name>
<keyword evidence="3" id="KW-1185">Reference proteome</keyword>
<sequence length="116" mass="12134">MPGSGDRKQSTGASGPRRKASQSNASNSGTPELGKSSSSSGYVPVNNFNSQDVVNHFDRTWKAAKESFHQAGAGNSAKTEMYKGTEAMAWGVAPKGTLSTGADFLSELKRKQPAAP</sequence>
<gene>
    <name evidence="2" type="ORF">EMPS_06490</name>
</gene>
<evidence type="ECO:0000313" key="3">
    <source>
        <dbReference type="Proteomes" id="UP000827284"/>
    </source>
</evidence>
<dbReference type="OrthoDB" id="5598843at2759"/>
<reference evidence="2" key="2">
    <citation type="journal article" date="2022" name="Microbiol. Resour. Announc.">
        <title>Whole-Genome Sequence of Entomortierella parvispora E1425, a Mucoromycotan Fungus Associated with Burkholderiaceae-Related Endosymbiotic Bacteria.</title>
        <authorList>
            <person name="Herlambang A."/>
            <person name="Guo Y."/>
            <person name="Takashima Y."/>
            <person name="Narisawa K."/>
            <person name="Ohta H."/>
            <person name="Nishizawa T."/>
        </authorList>
    </citation>
    <scope>NUCLEOTIDE SEQUENCE</scope>
    <source>
        <strain evidence="2">E1425</strain>
    </source>
</reference>